<keyword evidence="1" id="KW-0547">Nucleotide-binding</keyword>
<dbReference type="EMBL" id="AFNU02000002">
    <property type="protein sequence ID" value="ERJ13184.1"/>
    <property type="molecule type" value="Genomic_DNA"/>
</dbReference>
<dbReference type="InterPro" id="IPR013641">
    <property type="entry name" value="KTI12/PSTK"/>
</dbReference>
<sequence>MNNKLILVEGIPGSGKTTISKKIKACLERQGQKVKLFNEGDFHPADLAWIAYLTADEYNELLKDYPKYEDIIRKNSCVEDDYVLVTYTKLGLGLKESKLIKYLESKQVYNARVPLNTFMEIHLKRWKRFATHVDKNIVYIFECAYLQNHVNELLAYHNKDELYIRDYLIKLILMVNTLNPKLIYLKQPDVSETIRRVAKERTSTNKDKWDDWIDLVVGYIESCPYGEKHNLKGFEGVVAYFEKRKKIELSTVKQLQIEHVVIDNQSYNWDEVTSKVLKQFI</sequence>
<dbReference type="SUPFAM" id="SSF52540">
    <property type="entry name" value="P-loop containing nucleoside triphosphate hydrolases"/>
    <property type="match status" value="1"/>
</dbReference>
<evidence type="ECO:0000256" key="1">
    <source>
        <dbReference type="ARBA" id="ARBA00022741"/>
    </source>
</evidence>
<reference evidence="3 4" key="1">
    <citation type="journal article" date="2011" name="J. Bacteriol.">
        <title>Genome sequence of Haloplasma contractile, an unusual contractile bacterium from a deep-sea anoxic brine lake.</title>
        <authorList>
            <person name="Antunes A."/>
            <person name="Alam I."/>
            <person name="El Dorry H."/>
            <person name="Siam R."/>
            <person name="Robertson A."/>
            <person name="Bajic V.B."/>
            <person name="Stingl U."/>
        </authorList>
    </citation>
    <scope>NUCLEOTIDE SEQUENCE [LARGE SCALE GENOMIC DNA]</scope>
    <source>
        <strain evidence="3 4">SSD-17B</strain>
    </source>
</reference>
<keyword evidence="2" id="KW-0067">ATP-binding</keyword>
<comment type="caution">
    <text evidence="3">The sequence shown here is derived from an EMBL/GenBank/DDBJ whole genome shotgun (WGS) entry which is preliminary data.</text>
</comment>
<dbReference type="AlphaFoldDB" id="U2FQ62"/>
<reference evidence="3 4" key="2">
    <citation type="journal article" date="2013" name="PLoS ONE">
        <title>INDIGO - INtegrated Data Warehouse of MIcrobial GenOmes with Examples from the Red Sea Extremophiles.</title>
        <authorList>
            <person name="Alam I."/>
            <person name="Antunes A."/>
            <person name="Kamau A.A."/>
            <person name="Ba Alawi W."/>
            <person name="Kalkatawi M."/>
            <person name="Stingl U."/>
            <person name="Bajic V.B."/>
        </authorList>
    </citation>
    <scope>NUCLEOTIDE SEQUENCE [LARGE SCALE GENOMIC DNA]</scope>
    <source>
        <strain evidence="3 4">SSD-17B</strain>
    </source>
</reference>
<dbReference type="InterPro" id="IPR027417">
    <property type="entry name" value="P-loop_NTPase"/>
</dbReference>
<dbReference type="Gene3D" id="3.40.50.300">
    <property type="entry name" value="P-loop containing nucleotide triphosphate hydrolases"/>
    <property type="match status" value="1"/>
</dbReference>
<dbReference type="eggNOG" id="COG0470">
    <property type="taxonomic scope" value="Bacteria"/>
</dbReference>
<evidence type="ECO:0000313" key="4">
    <source>
        <dbReference type="Proteomes" id="UP000005707"/>
    </source>
</evidence>
<organism evidence="3 4">
    <name type="scientific">Haloplasma contractile SSD-17B</name>
    <dbReference type="NCBI Taxonomy" id="1033810"/>
    <lineage>
        <taxon>Bacteria</taxon>
        <taxon>Bacillati</taxon>
        <taxon>Mycoplasmatota</taxon>
        <taxon>Mollicutes</taxon>
        <taxon>Haloplasmatales</taxon>
        <taxon>Haloplasmataceae</taxon>
        <taxon>Haloplasma</taxon>
    </lineage>
</organism>
<dbReference type="OrthoDB" id="8211253at2"/>
<dbReference type="RefSeq" id="WP_008826805.1">
    <property type="nucleotide sequence ID" value="NZ_AFNU02000002.1"/>
</dbReference>
<evidence type="ECO:0000256" key="2">
    <source>
        <dbReference type="ARBA" id="ARBA00022840"/>
    </source>
</evidence>
<dbReference type="Pfam" id="PF08433">
    <property type="entry name" value="KTI12"/>
    <property type="match status" value="1"/>
</dbReference>
<gene>
    <name evidence="3" type="ORF">HLPCO_000803</name>
</gene>
<keyword evidence="4" id="KW-1185">Reference proteome</keyword>
<name>U2FQ62_9MOLU</name>
<dbReference type="GO" id="GO:0005524">
    <property type="term" value="F:ATP binding"/>
    <property type="evidence" value="ECO:0007669"/>
    <property type="project" value="UniProtKB-KW"/>
</dbReference>
<accession>U2FQ62</accession>
<dbReference type="Proteomes" id="UP000005707">
    <property type="component" value="Unassembled WGS sequence"/>
</dbReference>
<evidence type="ECO:0000313" key="3">
    <source>
        <dbReference type="EMBL" id="ERJ13184.1"/>
    </source>
</evidence>
<dbReference type="STRING" id="1033810.HLPCO_000803"/>
<proteinExistence type="predicted"/>
<protein>
    <submittedName>
        <fullName evidence="3">AAA domain protein</fullName>
    </submittedName>
</protein>
<dbReference type="InParanoid" id="U2FQ62"/>